<evidence type="ECO:0000313" key="1">
    <source>
        <dbReference type="EMBL" id="TYP77057.1"/>
    </source>
</evidence>
<dbReference type="Proteomes" id="UP000324376">
    <property type="component" value="Unassembled WGS sequence"/>
</dbReference>
<organism evidence="1 2">
    <name type="scientific">Aquimarina intermedia</name>
    <dbReference type="NCBI Taxonomy" id="350814"/>
    <lineage>
        <taxon>Bacteria</taxon>
        <taxon>Pseudomonadati</taxon>
        <taxon>Bacteroidota</taxon>
        <taxon>Flavobacteriia</taxon>
        <taxon>Flavobacteriales</taxon>
        <taxon>Flavobacteriaceae</taxon>
        <taxon>Aquimarina</taxon>
    </lineage>
</organism>
<dbReference type="Pfam" id="PF11306">
    <property type="entry name" value="DUF3108"/>
    <property type="match status" value="1"/>
</dbReference>
<dbReference type="EMBL" id="VNHU01000001">
    <property type="protein sequence ID" value="TYP77057.1"/>
    <property type="molecule type" value="Genomic_DNA"/>
</dbReference>
<evidence type="ECO:0000313" key="2">
    <source>
        <dbReference type="Proteomes" id="UP000324376"/>
    </source>
</evidence>
<comment type="caution">
    <text evidence="1">The sequence shown here is derived from an EMBL/GenBank/DDBJ whole genome shotgun (WGS) entry which is preliminary data.</text>
</comment>
<dbReference type="InterPro" id="IPR021457">
    <property type="entry name" value="DUF3108"/>
</dbReference>
<protein>
    <submittedName>
        <fullName evidence="1">Uncharacterized protein DUF3108</fullName>
    </submittedName>
</protein>
<proteinExistence type="predicted"/>
<dbReference type="AlphaFoldDB" id="A0A5S5CCJ5"/>
<gene>
    <name evidence="1" type="ORF">BD809_101205</name>
</gene>
<keyword evidence="2" id="KW-1185">Reference proteome</keyword>
<sequence>MDIANDLMIIAFKSQIFMRNIFILLLFVSTTAISQQTHQAFQDGEWFKFRIHYGWFTASYATLEVKKEILDGKPVHHIVGVGKSSGILSAFFKVEDYYETYINREKVIPYRFIRKINEGGHTKDIEINFDHAKKKALVHDKKRNTRRTFDTKGDIQDLMSSFYYLRNNLDTRSLKIGDEKYVDMFFDNENYKFKLKFLGREVIKTKLGKISCLKFRPYVQAERVFKEEESMTVWISDDKNRMPVKIKADILVGSIEADLDAFKGLKHPFKIIID</sequence>
<name>A0A5S5CCJ5_9FLAO</name>
<reference evidence="1 2" key="1">
    <citation type="submission" date="2019-07" db="EMBL/GenBank/DDBJ databases">
        <title>Genomic Encyclopedia of Archaeal and Bacterial Type Strains, Phase II (KMG-II): from individual species to whole genera.</title>
        <authorList>
            <person name="Goeker M."/>
        </authorList>
    </citation>
    <scope>NUCLEOTIDE SEQUENCE [LARGE SCALE GENOMIC DNA]</scope>
    <source>
        <strain evidence="1 2">DSM 17527</strain>
    </source>
</reference>
<accession>A0A5S5CCJ5</accession>